<evidence type="ECO:0000313" key="1">
    <source>
        <dbReference type="EMBL" id="GMH70212.1"/>
    </source>
</evidence>
<proteinExistence type="predicted"/>
<reference evidence="1" key="1">
    <citation type="submission" date="2022-07" db="EMBL/GenBank/DDBJ databases">
        <title>Genome analysis of Parmales, a sister group of diatoms, reveals the evolutionary specialization of diatoms from phago-mixotrophs to photoautotrophs.</title>
        <authorList>
            <person name="Ban H."/>
            <person name="Sato S."/>
            <person name="Yoshikawa S."/>
            <person name="Kazumasa Y."/>
            <person name="Nakamura Y."/>
            <person name="Ichinomiya M."/>
            <person name="Saitoh K."/>
            <person name="Sato N."/>
            <person name="Blanc-Mathieu R."/>
            <person name="Endo H."/>
            <person name="Kuwata A."/>
            <person name="Ogata H."/>
        </authorList>
    </citation>
    <scope>NUCLEOTIDE SEQUENCE</scope>
</reference>
<organism evidence="1 2">
    <name type="scientific">Triparma retinervis</name>
    <dbReference type="NCBI Taxonomy" id="2557542"/>
    <lineage>
        <taxon>Eukaryota</taxon>
        <taxon>Sar</taxon>
        <taxon>Stramenopiles</taxon>
        <taxon>Ochrophyta</taxon>
        <taxon>Bolidophyceae</taxon>
        <taxon>Parmales</taxon>
        <taxon>Triparmaceae</taxon>
        <taxon>Triparma</taxon>
    </lineage>
</organism>
<comment type="caution">
    <text evidence="1">The sequence shown here is derived from an EMBL/GenBank/DDBJ whole genome shotgun (WGS) entry which is preliminary data.</text>
</comment>
<protein>
    <submittedName>
        <fullName evidence="1">Uncharacterized protein</fullName>
    </submittedName>
</protein>
<sequence length="696" mass="76354">MIVAIAESYVKALYRRPGGFVINTDSTPPRREDWGTLSWKCYLMEPNRYQRFLQLGFPIVPMSWRFKHQDSAFLPNTNNIYPNFDEMSSDTPPLDFDSVVQPLLDLLADPDNGAKDTIPSWFLGIFQSMDLPIVRNHFAQEPHTMSIPRLPDYSAIKSLARSGDNFLGNFVGILIEDNPADIMLFHSLSNTPESISKLRLYDDTTKGVKADLKGSCLVGDSHHFAAATGNRDDYWEGHQDTMYIFLKTSYSGEKSIGFALGKELLEKFNGLPEQTRNKGGGMGFEELRDTYGVEFYPQGVAVQRLQSRCNALIEDANWAGRSTMMEENLASARHSKKLKAMGLINLVKTLEEVEGVRAKLGAAQASKVNITVYHTQPGGEESLVALVTVVNTLVQLTQAGASRMNSYPFRVKSDTGAGAGSALFPSASSKRLIISSIFTAKTDAGEHWAGEVEGDSGDIRNYVLTRQRTYVIGMGSPQIHEETWGKDVRDNPGGWRGFVHGDKVLVRFADDPYSAAMRMMVYESEERGIGGEVCFQELVENDAPIKLSASHDYESDGSNVEMTVDPDPWERGSAKLLAHTPGARSKSNLQRTVICGVIERVNKYGGESNSRLGMFVGASRVKKDSMRPTNVGAAAISNAKGVTLSDTAGVAGQLALGECGNTGEEIFKRIAELAGYDLADNEDVVPMGVDEDAEVD</sequence>
<dbReference type="AlphaFoldDB" id="A0A9W7ADB3"/>
<gene>
    <name evidence="1" type="ORF">TrRE_jg4394</name>
</gene>
<name>A0A9W7ADB3_9STRA</name>
<dbReference type="EMBL" id="BRXZ01004190">
    <property type="protein sequence ID" value="GMH70212.1"/>
    <property type="molecule type" value="Genomic_DNA"/>
</dbReference>
<accession>A0A9W7ADB3</accession>
<dbReference type="Proteomes" id="UP001165082">
    <property type="component" value="Unassembled WGS sequence"/>
</dbReference>
<keyword evidence="2" id="KW-1185">Reference proteome</keyword>
<evidence type="ECO:0000313" key="2">
    <source>
        <dbReference type="Proteomes" id="UP001165082"/>
    </source>
</evidence>